<evidence type="ECO:0000313" key="1">
    <source>
        <dbReference type="EMBL" id="PKY57278.1"/>
    </source>
</evidence>
<accession>A0A2I1HEH6</accession>
<keyword evidence="2" id="KW-1185">Reference proteome</keyword>
<dbReference type="AlphaFoldDB" id="A0A2I1HEH6"/>
<protein>
    <recommendedName>
        <fullName evidence="3">SAM domain-containing protein</fullName>
    </recommendedName>
</protein>
<name>A0A2I1HEH6_9GLOM</name>
<organism evidence="1 2">
    <name type="scientific">Rhizophagus irregularis</name>
    <dbReference type="NCBI Taxonomy" id="588596"/>
    <lineage>
        <taxon>Eukaryota</taxon>
        <taxon>Fungi</taxon>
        <taxon>Fungi incertae sedis</taxon>
        <taxon>Mucoromycota</taxon>
        <taxon>Glomeromycotina</taxon>
        <taxon>Glomeromycetes</taxon>
        <taxon>Glomerales</taxon>
        <taxon>Glomeraceae</taxon>
        <taxon>Rhizophagus</taxon>
    </lineage>
</organism>
<dbReference type="VEuPathDB" id="FungiDB:RhiirA1_427463"/>
<sequence>YTSTSVAGNETVTLADEIKKYKTEALIDFLRKEEDLGLDDDDFEIMCKRKIMGRDFLKMSKEEFEHCGLEMGPAKRLADFAKESEYGLDFDGIDSIPLFSPLTYEIQDSNKVFKRCMEEILGRLRSYGTLQPDSLEAMRNEYVVALLHASIYIVIDITDKELSMRPQYGIVGEESRGQVDFAIKEAEDLICITEDKQHKVPVGIAQNIKQLKNACETNKRKRKRGDDDFDYLYGIVTTGRDWHFLLYSPGKISKASDTAYSIEFIKKTLNPNSEEYQSLCKNVRKVLGIIMGLLKDRACAEEEPERKRVRIEGYRSKK</sequence>
<dbReference type="InterPro" id="IPR013761">
    <property type="entry name" value="SAM/pointed_sf"/>
</dbReference>
<dbReference type="Proteomes" id="UP000234323">
    <property type="component" value="Unassembled WGS sequence"/>
</dbReference>
<dbReference type="VEuPathDB" id="FungiDB:FUN_024983"/>
<reference evidence="1 2" key="1">
    <citation type="submission" date="2015-10" db="EMBL/GenBank/DDBJ databases">
        <title>Genome analyses suggest a sexual origin of heterokaryosis in a supposedly ancient asexual fungus.</title>
        <authorList>
            <person name="Ropars J."/>
            <person name="Sedzielewska K."/>
            <person name="Noel J."/>
            <person name="Charron P."/>
            <person name="Farinelli L."/>
            <person name="Marton T."/>
            <person name="Kruger M."/>
            <person name="Pelin A."/>
            <person name="Brachmann A."/>
            <person name="Corradi N."/>
        </authorList>
    </citation>
    <scope>NUCLEOTIDE SEQUENCE [LARGE SCALE GENOMIC DNA]</scope>
    <source>
        <strain evidence="1 2">A4</strain>
    </source>
</reference>
<evidence type="ECO:0000313" key="2">
    <source>
        <dbReference type="Proteomes" id="UP000234323"/>
    </source>
</evidence>
<feature type="non-terminal residue" evidence="1">
    <location>
        <position position="1"/>
    </location>
</feature>
<dbReference type="EMBL" id="LLXI01002494">
    <property type="protein sequence ID" value="PKY57278.1"/>
    <property type="molecule type" value="Genomic_DNA"/>
</dbReference>
<dbReference type="Gene3D" id="1.10.150.50">
    <property type="entry name" value="Transcription Factor, Ets-1"/>
    <property type="match status" value="1"/>
</dbReference>
<proteinExistence type="predicted"/>
<comment type="caution">
    <text evidence="1">The sequence shown here is derived from an EMBL/GenBank/DDBJ whole genome shotgun (WGS) entry which is preliminary data.</text>
</comment>
<dbReference type="VEuPathDB" id="FungiDB:RhiirFUN_012883"/>
<gene>
    <name evidence="1" type="ORF">RhiirA4_411588</name>
</gene>
<evidence type="ECO:0008006" key="3">
    <source>
        <dbReference type="Google" id="ProtNLM"/>
    </source>
</evidence>